<dbReference type="GO" id="GO:0003690">
    <property type="term" value="F:double-stranded DNA binding"/>
    <property type="evidence" value="ECO:0007669"/>
    <property type="project" value="TreeGrafter"/>
</dbReference>
<proteinExistence type="predicted"/>
<evidence type="ECO:0000256" key="1">
    <source>
        <dbReference type="SAM" id="MobiDB-lite"/>
    </source>
</evidence>
<dbReference type="Pfam" id="PF08645">
    <property type="entry name" value="PNK3P"/>
    <property type="match status" value="1"/>
</dbReference>
<dbReference type="InterPro" id="IPR036412">
    <property type="entry name" value="HAD-like_sf"/>
</dbReference>
<dbReference type="PANTHER" id="PTHR12083:SF9">
    <property type="entry name" value="BIFUNCTIONAL POLYNUCLEOTIDE PHOSPHATASE_KINASE"/>
    <property type="match status" value="1"/>
</dbReference>
<dbReference type="Gene3D" id="3.40.50.1000">
    <property type="entry name" value="HAD superfamily/HAD-like"/>
    <property type="match status" value="1"/>
</dbReference>
<evidence type="ECO:0000313" key="2">
    <source>
        <dbReference type="EMBL" id="KAF9472603.1"/>
    </source>
</evidence>
<dbReference type="InterPro" id="IPR027417">
    <property type="entry name" value="P-loop_NTPase"/>
</dbReference>
<dbReference type="EMBL" id="MU155517">
    <property type="protein sequence ID" value="KAF9472603.1"/>
    <property type="molecule type" value="Genomic_DNA"/>
</dbReference>
<dbReference type="Gene3D" id="3.40.50.300">
    <property type="entry name" value="P-loop containing nucleotide triphosphate hydrolases"/>
    <property type="match status" value="1"/>
</dbReference>
<dbReference type="Proteomes" id="UP000807469">
    <property type="component" value="Unassembled WGS sequence"/>
</dbReference>
<feature type="compositionally biased region" description="Polar residues" evidence="1">
    <location>
        <begin position="1"/>
        <end position="19"/>
    </location>
</feature>
<name>A0A9P5YPB9_9AGAR</name>
<dbReference type="Pfam" id="PF13671">
    <property type="entry name" value="AAA_33"/>
    <property type="match status" value="1"/>
</dbReference>
<feature type="region of interest" description="Disordered" evidence="1">
    <location>
        <begin position="1"/>
        <end position="34"/>
    </location>
</feature>
<accession>A0A9P5YPB9</accession>
<dbReference type="NCBIfam" id="TIGR01664">
    <property type="entry name" value="DNA-3'-Pase"/>
    <property type="match status" value="1"/>
</dbReference>
<dbReference type="InterPro" id="IPR013954">
    <property type="entry name" value="PNK3P"/>
</dbReference>
<dbReference type="InterPro" id="IPR006549">
    <property type="entry name" value="HAD-SF_hydro_IIIA"/>
</dbReference>
<dbReference type="FunFam" id="3.40.50.300:FF:000737">
    <property type="entry name" value="Bifunctional polynucleotide phosphatase/kinase"/>
    <property type="match status" value="1"/>
</dbReference>
<sequence>MAKTTSSNSASPALQQVGPSQKRKASDDDSSYQGAKKAYKIHPFFTKSNEKKADPFQWLKPLGPKGSCLHGVNLQPEASSKIAALDLDGTVIKSSFSSKKSNGTLPTFEWWRSCVPEKLKELHESGYAIILISNQGLQPAALQSWKEKIPLIGRALKDTPFRLMAATQRDSFRKPMPGMWYELERIFKEEDITIDKSASFFVGDAAGRQYAKGKGDFSSTDRKWAENVEITFFTPEEYFLKLPAHANYIMPGFRTTSLPTLPHVTPSSSPIVPTTPTQEVVLFVGYPCLGKSTFYRRHFQPVQYLHINQDTLKTREKCVKALQAGLEAGKSCIIDNTNRNAATRKLYLDICNANNVPTRCFLFEAAIDLAWHNNLYRALNMPLSSHLKEADAPLLPYPAFTGFRDNYEEPQLSEGFTEIKKVNWVFDGTDEERKHWSMWLQINGK</sequence>
<dbReference type="InterPro" id="IPR023214">
    <property type="entry name" value="HAD_sf"/>
</dbReference>
<dbReference type="GO" id="GO:0006281">
    <property type="term" value="P:DNA repair"/>
    <property type="evidence" value="ECO:0007669"/>
    <property type="project" value="TreeGrafter"/>
</dbReference>
<dbReference type="SUPFAM" id="SSF52540">
    <property type="entry name" value="P-loop containing nucleoside triphosphate hydrolases"/>
    <property type="match status" value="1"/>
</dbReference>
<gene>
    <name evidence="2" type="ORF">BDN70DRAFT_909105</name>
</gene>
<dbReference type="GO" id="GO:0046403">
    <property type="term" value="F:polynucleotide 3'-phosphatase activity"/>
    <property type="evidence" value="ECO:0007669"/>
    <property type="project" value="TreeGrafter"/>
</dbReference>
<comment type="caution">
    <text evidence="2">The sequence shown here is derived from an EMBL/GenBank/DDBJ whole genome shotgun (WGS) entry which is preliminary data.</text>
</comment>
<dbReference type="InterPro" id="IPR006551">
    <property type="entry name" value="Polynucleotide_phosphatase"/>
</dbReference>
<dbReference type="PANTHER" id="PTHR12083">
    <property type="entry name" value="BIFUNCTIONAL POLYNUCLEOTIDE PHOSPHATASE/KINASE"/>
    <property type="match status" value="1"/>
</dbReference>
<dbReference type="NCBIfam" id="TIGR01662">
    <property type="entry name" value="HAD-SF-IIIA"/>
    <property type="match status" value="1"/>
</dbReference>
<dbReference type="AlphaFoldDB" id="A0A9P5YPB9"/>
<organism evidence="2 3">
    <name type="scientific">Pholiota conissans</name>
    <dbReference type="NCBI Taxonomy" id="109636"/>
    <lineage>
        <taxon>Eukaryota</taxon>
        <taxon>Fungi</taxon>
        <taxon>Dikarya</taxon>
        <taxon>Basidiomycota</taxon>
        <taxon>Agaricomycotina</taxon>
        <taxon>Agaricomycetes</taxon>
        <taxon>Agaricomycetidae</taxon>
        <taxon>Agaricales</taxon>
        <taxon>Agaricineae</taxon>
        <taxon>Strophariaceae</taxon>
        <taxon>Pholiota</taxon>
    </lineage>
</organism>
<keyword evidence="3" id="KW-1185">Reference proteome</keyword>
<dbReference type="GO" id="GO:0046404">
    <property type="term" value="F:ATP-dependent polydeoxyribonucleotide 5'-hydroxyl-kinase activity"/>
    <property type="evidence" value="ECO:0007669"/>
    <property type="project" value="TreeGrafter"/>
</dbReference>
<protein>
    <submittedName>
        <fullName evidence="2">PNK3P-domain-containing protein</fullName>
    </submittedName>
</protein>
<reference evidence="2" key="1">
    <citation type="submission" date="2020-11" db="EMBL/GenBank/DDBJ databases">
        <authorList>
            <consortium name="DOE Joint Genome Institute"/>
            <person name="Ahrendt S."/>
            <person name="Riley R."/>
            <person name="Andreopoulos W."/>
            <person name="Labutti K."/>
            <person name="Pangilinan J."/>
            <person name="Ruiz-Duenas F.J."/>
            <person name="Barrasa J.M."/>
            <person name="Sanchez-Garcia M."/>
            <person name="Camarero S."/>
            <person name="Miyauchi S."/>
            <person name="Serrano A."/>
            <person name="Linde D."/>
            <person name="Babiker R."/>
            <person name="Drula E."/>
            <person name="Ayuso-Fernandez I."/>
            <person name="Pacheco R."/>
            <person name="Padilla G."/>
            <person name="Ferreira P."/>
            <person name="Barriuso J."/>
            <person name="Kellner H."/>
            <person name="Castanera R."/>
            <person name="Alfaro M."/>
            <person name="Ramirez L."/>
            <person name="Pisabarro A.G."/>
            <person name="Kuo A."/>
            <person name="Tritt A."/>
            <person name="Lipzen A."/>
            <person name="He G."/>
            <person name="Yan M."/>
            <person name="Ng V."/>
            <person name="Cullen D."/>
            <person name="Martin F."/>
            <person name="Rosso M.-N."/>
            <person name="Henrissat B."/>
            <person name="Hibbett D."/>
            <person name="Martinez A.T."/>
            <person name="Grigoriev I.V."/>
        </authorList>
    </citation>
    <scope>NUCLEOTIDE SEQUENCE</scope>
    <source>
        <strain evidence="2">CIRM-BRFM 674</strain>
    </source>
</reference>
<dbReference type="OrthoDB" id="19045at2759"/>
<dbReference type="SUPFAM" id="SSF56784">
    <property type="entry name" value="HAD-like"/>
    <property type="match status" value="1"/>
</dbReference>
<evidence type="ECO:0000313" key="3">
    <source>
        <dbReference type="Proteomes" id="UP000807469"/>
    </source>
</evidence>